<comment type="caution">
    <text evidence="15">The sequence shown here is derived from an EMBL/GenBank/DDBJ whole genome shotgun (WGS) entry which is preliminary data.</text>
</comment>
<evidence type="ECO:0000313" key="16">
    <source>
        <dbReference type="Proteomes" id="UP001438953"/>
    </source>
</evidence>
<keyword evidence="2 15" id="KW-0436">Ligase</keyword>
<evidence type="ECO:0000256" key="7">
    <source>
        <dbReference type="ARBA" id="ARBA00022763"/>
    </source>
</evidence>
<keyword evidence="11" id="KW-0234">DNA repair</keyword>
<dbReference type="PROSITE" id="PS00697">
    <property type="entry name" value="DNA_LIGASE_A1"/>
    <property type="match status" value="1"/>
</dbReference>
<dbReference type="InterPro" id="IPR050191">
    <property type="entry name" value="ATP-dep_DNA_ligase"/>
</dbReference>
<dbReference type="EMBL" id="JAYWLC010000001">
    <property type="protein sequence ID" value="MER5170543.1"/>
    <property type="molecule type" value="Genomic_DNA"/>
</dbReference>
<accession>A0ABV1SC99</accession>
<dbReference type="Gene3D" id="1.10.3260.10">
    <property type="entry name" value="DNA ligase, ATP-dependent, N-terminal domain"/>
    <property type="match status" value="1"/>
</dbReference>
<dbReference type="RefSeq" id="WP_350934652.1">
    <property type="nucleotide sequence ID" value="NZ_JAYWLC010000001.1"/>
</dbReference>
<evidence type="ECO:0000256" key="5">
    <source>
        <dbReference type="ARBA" id="ARBA00022723"/>
    </source>
</evidence>
<dbReference type="NCBIfam" id="TIGR04120">
    <property type="entry name" value="DNA_lig_bact"/>
    <property type="match status" value="1"/>
</dbReference>
<dbReference type="PANTHER" id="PTHR45674:SF13">
    <property type="entry name" value="DNA LIGASE-RELATED"/>
    <property type="match status" value="1"/>
</dbReference>
<dbReference type="NCBIfam" id="NF006701">
    <property type="entry name" value="PRK09247.1"/>
    <property type="match status" value="1"/>
</dbReference>
<keyword evidence="3" id="KW-0132">Cell division</keyword>
<evidence type="ECO:0000313" key="15">
    <source>
        <dbReference type="EMBL" id="MER5170543.1"/>
    </source>
</evidence>
<dbReference type="InterPro" id="IPR012310">
    <property type="entry name" value="DNA_ligase_ATP-dep_cent"/>
</dbReference>
<dbReference type="InterPro" id="IPR026333">
    <property type="entry name" value="ATP_dep_DNA_lig_pp_1105_fam"/>
</dbReference>
<evidence type="ECO:0000256" key="13">
    <source>
        <dbReference type="ARBA" id="ARBA00034003"/>
    </source>
</evidence>
<dbReference type="Proteomes" id="UP001438953">
    <property type="component" value="Unassembled WGS sequence"/>
</dbReference>
<protein>
    <recommendedName>
        <fullName evidence="1">DNA ligase (ATP)</fullName>
        <ecNumber evidence="1">6.5.1.1</ecNumber>
    </recommendedName>
</protein>
<feature type="domain" description="ATP-dependent DNA ligase family profile" evidence="14">
    <location>
        <begin position="300"/>
        <end position="429"/>
    </location>
</feature>
<dbReference type="EC" id="6.5.1.1" evidence="1"/>
<sequence length="529" mass="58248">MRAFAGLLEHLAYTGGRNAKLAYLAEYFAASPDPDRGYALAALTGDLSLGRVQPALLRAMVAQRVDAELFTLSYDFVGDLAETIALIWPEPAATIDLPLGRVVETLLPMSKPQAARQIAHWLDQLSAPERLALLKLATGGLRVGVSARLARVALAQMGAQMGGPTVEEIEELWHGLAPPYTELFAWIEGGARPAQAAFAPFRPVMLSTPVTDADLPKLAPADYVAEWKWDGIRVQAVSESGTRRIYSRTGDDISGSFPDLVEAMAFEGALDGELLIRRGDQVAPFADLQKRLGRKKPSQKMMAEAPAALRAYDILTWEGEDLRGLAFDARRARLERAVAGLDPRIDASPLLPFADWGALAALRADPPEVVIEGVMLKRHDSAYQAGRPRGPWFKWKREARLVDAVLLYGQRGHGKRSGFYSDFTFALWDGAAPEAPLVPVGKAYSGFTDEELRRLDRFVRSHTRERFGPVRSLEPKLVVEVAFEGLNRSSRHKSGVAMRFPRISRIRWDKPAEEADQLNSLLDQLPPEG</sequence>
<keyword evidence="4" id="KW-0235">DNA replication</keyword>
<reference evidence="15 16" key="1">
    <citation type="submission" date="2024-06" db="EMBL/GenBank/DDBJ databases">
        <title>Thioclava kandeliae sp. nov. from a rhizosphere soil sample of Kandelia candel in a mangrove.</title>
        <authorList>
            <person name="Mu T."/>
        </authorList>
    </citation>
    <scope>NUCLEOTIDE SEQUENCE [LARGE SCALE GENOMIC DNA]</scope>
    <source>
        <strain evidence="15 16">CPCC 100088</strain>
    </source>
</reference>
<evidence type="ECO:0000256" key="4">
    <source>
        <dbReference type="ARBA" id="ARBA00022705"/>
    </source>
</evidence>
<evidence type="ECO:0000256" key="6">
    <source>
        <dbReference type="ARBA" id="ARBA00022741"/>
    </source>
</evidence>
<dbReference type="CDD" id="cd07897">
    <property type="entry name" value="Adenylation_DNA_ligase_Bac1"/>
    <property type="match status" value="1"/>
</dbReference>
<evidence type="ECO:0000256" key="9">
    <source>
        <dbReference type="ARBA" id="ARBA00022842"/>
    </source>
</evidence>
<dbReference type="InterPro" id="IPR012340">
    <property type="entry name" value="NA-bd_OB-fold"/>
</dbReference>
<gene>
    <name evidence="15" type="ORF">VSX56_02045</name>
</gene>
<comment type="catalytic activity">
    <reaction evidence="13">
        <text>ATP + (deoxyribonucleotide)n-3'-hydroxyl + 5'-phospho-(deoxyribonucleotide)m = (deoxyribonucleotide)n+m + AMP + diphosphate.</text>
        <dbReference type="EC" id="6.5.1.1"/>
    </reaction>
</comment>
<dbReference type="Gene3D" id="2.40.50.140">
    <property type="entry name" value="Nucleic acid-binding proteins"/>
    <property type="match status" value="1"/>
</dbReference>
<organism evidence="15 16">
    <name type="scientific">Thioclava kandeliae</name>
    <dbReference type="NCBI Taxonomy" id="3070818"/>
    <lineage>
        <taxon>Bacteria</taxon>
        <taxon>Pseudomonadati</taxon>
        <taxon>Pseudomonadota</taxon>
        <taxon>Alphaproteobacteria</taxon>
        <taxon>Rhodobacterales</taxon>
        <taxon>Paracoccaceae</taxon>
        <taxon>Thioclava</taxon>
    </lineage>
</organism>
<evidence type="ECO:0000256" key="10">
    <source>
        <dbReference type="ARBA" id="ARBA00023172"/>
    </source>
</evidence>
<dbReference type="Pfam" id="PF04679">
    <property type="entry name" value="DNA_ligase_A_C"/>
    <property type="match status" value="1"/>
</dbReference>
<proteinExistence type="predicted"/>
<dbReference type="SUPFAM" id="SSF56091">
    <property type="entry name" value="DNA ligase/mRNA capping enzyme, catalytic domain"/>
    <property type="match status" value="1"/>
</dbReference>
<evidence type="ECO:0000256" key="11">
    <source>
        <dbReference type="ARBA" id="ARBA00023204"/>
    </source>
</evidence>
<dbReference type="PANTHER" id="PTHR45674">
    <property type="entry name" value="DNA LIGASE 1/3 FAMILY MEMBER"/>
    <property type="match status" value="1"/>
</dbReference>
<keyword evidence="16" id="KW-1185">Reference proteome</keyword>
<keyword evidence="6" id="KW-0547">Nucleotide-binding</keyword>
<evidence type="ECO:0000259" key="14">
    <source>
        <dbReference type="PROSITE" id="PS50160"/>
    </source>
</evidence>
<dbReference type="GO" id="GO:0003910">
    <property type="term" value="F:DNA ligase (ATP) activity"/>
    <property type="evidence" value="ECO:0007669"/>
    <property type="project" value="UniProtKB-EC"/>
</dbReference>
<dbReference type="InterPro" id="IPR036599">
    <property type="entry name" value="DNA_ligase_N_sf"/>
</dbReference>
<dbReference type="Pfam" id="PF01068">
    <property type="entry name" value="DNA_ligase_A_M"/>
    <property type="match status" value="1"/>
</dbReference>
<dbReference type="Gene3D" id="3.30.470.30">
    <property type="entry name" value="DNA ligase/mRNA capping enzyme"/>
    <property type="match status" value="1"/>
</dbReference>
<evidence type="ECO:0000256" key="8">
    <source>
        <dbReference type="ARBA" id="ARBA00022840"/>
    </source>
</evidence>
<evidence type="ECO:0000256" key="1">
    <source>
        <dbReference type="ARBA" id="ARBA00012727"/>
    </source>
</evidence>
<keyword evidence="5" id="KW-0479">Metal-binding</keyword>
<dbReference type="InterPro" id="IPR012309">
    <property type="entry name" value="DNA_ligase_ATP-dep_C"/>
</dbReference>
<dbReference type="InterPro" id="IPR016059">
    <property type="entry name" value="DNA_ligase_ATP-dep_CS"/>
</dbReference>
<keyword evidence="12" id="KW-0131">Cell cycle</keyword>
<dbReference type="CDD" id="cd07972">
    <property type="entry name" value="OBF_DNA_ligase_Arch_LigB"/>
    <property type="match status" value="1"/>
</dbReference>
<evidence type="ECO:0000256" key="12">
    <source>
        <dbReference type="ARBA" id="ARBA00023306"/>
    </source>
</evidence>
<evidence type="ECO:0000256" key="2">
    <source>
        <dbReference type="ARBA" id="ARBA00022598"/>
    </source>
</evidence>
<keyword evidence="7" id="KW-0227">DNA damage</keyword>
<name>A0ABV1SC99_9RHOB</name>
<keyword evidence="9" id="KW-0460">Magnesium</keyword>
<keyword evidence="8" id="KW-0067">ATP-binding</keyword>
<evidence type="ECO:0000256" key="3">
    <source>
        <dbReference type="ARBA" id="ARBA00022618"/>
    </source>
</evidence>
<dbReference type="PROSITE" id="PS50160">
    <property type="entry name" value="DNA_LIGASE_A3"/>
    <property type="match status" value="1"/>
</dbReference>
<keyword evidence="10" id="KW-0233">DNA recombination</keyword>
<dbReference type="SUPFAM" id="SSF50249">
    <property type="entry name" value="Nucleic acid-binding proteins"/>
    <property type="match status" value="1"/>
</dbReference>